<feature type="transmembrane region" description="Helical" evidence="5">
    <location>
        <begin position="12"/>
        <end position="39"/>
    </location>
</feature>
<dbReference type="RefSeq" id="WP_160891597.1">
    <property type="nucleotide sequence ID" value="NZ_WUMU01000003.1"/>
</dbReference>
<keyword evidence="2 5" id="KW-0812">Transmembrane</keyword>
<evidence type="ECO:0000313" key="7">
    <source>
        <dbReference type="Proteomes" id="UP000477911"/>
    </source>
</evidence>
<evidence type="ECO:0000256" key="1">
    <source>
        <dbReference type="ARBA" id="ARBA00004141"/>
    </source>
</evidence>
<keyword evidence="5" id="KW-1003">Cell membrane</keyword>
<dbReference type="PANTHER" id="PTHR43701:SF12">
    <property type="entry name" value="MEMBRANE TRANSPORTER PROTEIN YTNM-RELATED"/>
    <property type="match status" value="1"/>
</dbReference>
<dbReference type="InterPro" id="IPR051598">
    <property type="entry name" value="TSUP/Inactive_protease-like"/>
</dbReference>
<dbReference type="Pfam" id="PF01925">
    <property type="entry name" value="TauE"/>
    <property type="match status" value="1"/>
</dbReference>
<evidence type="ECO:0000256" key="4">
    <source>
        <dbReference type="ARBA" id="ARBA00023136"/>
    </source>
</evidence>
<feature type="transmembrane region" description="Helical" evidence="5">
    <location>
        <begin position="238"/>
        <end position="256"/>
    </location>
</feature>
<gene>
    <name evidence="6" type="ORF">GR170_03290</name>
</gene>
<name>A0A6L7G063_9RHOB</name>
<evidence type="ECO:0000313" key="6">
    <source>
        <dbReference type="EMBL" id="MXN16846.1"/>
    </source>
</evidence>
<dbReference type="GO" id="GO:0005886">
    <property type="term" value="C:plasma membrane"/>
    <property type="evidence" value="ECO:0007669"/>
    <property type="project" value="UniProtKB-SubCell"/>
</dbReference>
<comment type="caution">
    <text evidence="6">The sequence shown here is derived from an EMBL/GenBank/DDBJ whole genome shotgun (WGS) entry which is preliminary data.</text>
</comment>
<protein>
    <recommendedName>
        <fullName evidence="5">Probable membrane transporter protein</fullName>
    </recommendedName>
</protein>
<keyword evidence="7" id="KW-1185">Reference proteome</keyword>
<feature type="transmembrane region" description="Helical" evidence="5">
    <location>
        <begin position="159"/>
        <end position="179"/>
    </location>
</feature>
<comment type="similarity">
    <text evidence="5">Belongs to the 4-toluene sulfonate uptake permease (TSUP) (TC 2.A.102) family.</text>
</comment>
<sequence>MTLYLPIAEVSVNAWVILGLGGLVGFLSGLFGVGGGFLLTPLLFFAGIPPAVAVSTQANQIVASSFSGTLAHLRRGTLDLKMGLMLLAGGLAGSAVGVWIFNLLSRIGQVDLMVQLFYVVFLGGIGAMMFVESARALTRKAPVRRKRQRGWAARMPLRMRFRTSGLVISVIPVLGIGFLCGVLAAIMGVGGGFVMLPAMIYLLKMPTKIVVGTSLFQIMFTSAFTTVLHAATDHSVDVLLALLLSIGGVLGAQFGARFGARLRGEQLRILLSILVLIVCFKVALDLVLAPDDPFSFTMELMR</sequence>
<reference evidence="6 7" key="1">
    <citation type="submission" date="2019-12" db="EMBL/GenBank/DDBJ databases">
        <authorList>
            <person name="Li M."/>
        </authorList>
    </citation>
    <scope>NUCLEOTIDE SEQUENCE [LARGE SCALE GENOMIC DNA]</scope>
    <source>
        <strain evidence="6 7">GBMRC 2024</strain>
    </source>
</reference>
<evidence type="ECO:0000256" key="5">
    <source>
        <dbReference type="RuleBase" id="RU363041"/>
    </source>
</evidence>
<feature type="transmembrane region" description="Helical" evidence="5">
    <location>
        <begin position="84"/>
        <end position="104"/>
    </location>
</feature>
<comment type="subcellular location">
    <subcellularLocation>
        <location evidence="5">Cell membrane</location>
        <topology evidence="5">Multi-pass membrane protein</topology>
    </subcellularLocation>
    <subcellularLocation>
        <location evidence="1">Membrane</location>
        <topology evidence="1">Multi-pass membrane protein</topology>
    </subcellularLocation>
</comment>
<organism evidence="6 7">
    <name type="scientific">Pseudooceanicola albus</name>
    <dbReference type="NCBI Taxonomy" id="2692189"/>
    <lineage>
        <taxon>Bacteria</taxon>
        <taxon>Pseudomonadati</taxon>
        <taxon>Pseudomonadota</taxon>
        <taxon>Alphaproteobacteria</taxon>
        <taxon>Rhodobacterales</taxon>
        <taxon>Paracoccaceae</taxon>
        <taxon>Pseudooceanicola</taxon>
    </lineage>
</organism>
<feature type="transmembrane region" description="Helical" evidence="5">
    <location>
        <begin position="116"/>
        <end position="138"/>
    </location>
</feature>
<accession>A0A6L7G063</accession>
<feature type="transmembrane region" description="Helical" evidence="5">
    <location>
        <begin position="210"/>
        <end position="232"/>
    </location>
</feature>
<dbReference type="PANTHER" id="PTHR43701">
    <property type="entry name" value="MEMBRANE TRANSPORTER PROTEIN MJ0441-RELATED"/>
    <property type="match status" value="1"/>
</dbReference>
<dbReference type="EMBL" id="WUMU01000003">
    <property type="protein sequence ID" value="MXN16846.1"/>
    <property type="molecule type" value="Genomic_DNA"/>
</dbReference>
<evidence type="ECO:0000256" key="2">
    <source>
        <dbReference type="ARBA" id="ARBA00022692"/>
    </source>
</evidence>
<dbReference type="Proteomes" id="UP000477911">
    <property type="component" value="Unassembled WGS sequence"/>
</dbReference>
<proteinExistence type="inferred from homology"/>
<dbReference type="AlphaFoldDB" id="A0A6L7G063"/>
<keyword evidence="3 5" id="KW-1133">Transmembrane helix</keyword>
<feature type="transmembrane region" description="Helical" evidence="5">
    <location>
        <begin position="268"/>
        <end position="289"/>
    </location>
</feature>
<dbReference type="InterPro" id="IPR002781">
    <property type="entry name" value="TM_pro_TauE-like"/>
</dbReference>
<keyword evidence="4 5" id="KW-0472">Membrane</keyword>
<evidence type="ECO:0000256" key="3">
    <source>
        <dbReference type="ARBA" id="ARBA00022989"/>
    </source>
</evidence>